<feature type="binding site" evidence="9 13">
    <location>
        <position position="405"/>
    </location>
    <ligand>
        <name>Mn(2+)</name>
        <dbReference type="ChEBI" id="CHEBI:29035"/>
        <label>1</label>
    </ligand>
</feature>
<dbReference type="InterPro" id="IPR011258">
    <property type="entry name" value="BPG-indep_PGM_N"/>
</dbReference>
<evidence type="ECO:0000256" key="4">
    <source>
        <dbReference type="ARBA" id="ARBA00008819"/>
    </source>
</evidence>
<sequence length="509" mass="55231">MSAPCVLLILDGWGKAAPGPGNAVSLARTPNMDRLFRECPHGELKCMGRDVGLPDGLMGNSEVGHLNLGAGRIVYQDIMRIDMAIESGELARNTELLRLARSVRESTGRAHLLGLVSDGGVHSMQTHLDALVRILADEGVRDICIHAFLDGRDTPPRSGLGYIQTLEESLAKMGAGRIATVSGRYYAMDRDQRWERVQLAYDALTRGMGPIASSAMQAVEEAYAAGESDEFVKPRVILRDGAPSGLVGDGDGVLFFNFRADRAREMVRALTTEEFTGFERGRKPDLCTCATMTLYDNAFDLPVLFPPAGMDRILGQVLSERGLRQLRTAETEKYAHVTYFFNGGRETPFEGEDRQLLPSPRDVATYDQKPEMSVRQVTATLLNALDSGQYAFIVCNFANLDMVGHTGVIPAAVQACEAVDECLGLVMDKVRSLGGTLLVTADHGNAEDMLDEAGNMKTSHSLNPVPFVYCGPERVRVRDGRLADVAPTVLAVLGLPKPDEMTGASLLDV</sequence>
<evidence type="ECO:0000256" key="11">
    <source>
        <dbReference type="PIRSR" id="PIRSR001492-1"/>
    </source>
</evidence>
<keyword evidence="17" id="KW-1185">Reference proteome</keyword>
<dbReference type="GO" id="GO:0030145">
    <property type="term" value="F:manganese ion binding"/>
    <property type="evidence" value="ECO:0007669"/>
    <property type="project" value="UniProtKB-UniRule"/>
</dbReference>
<dbReference type="OrthoDB" id="9800863at2"/>
<feature type="binding site" evidence="9 13">
    <location>
        <position position="460"/>
    </location>
    <ligand>
        <name>Mn(2+)</name>
        <dbReference type="ChEBI" id="CHEBI:29035"/>
        <label>1</label>
    </ligand>
</feature>
<dbReference type="Pfam" id="PF06415">
    <property type="entry name" value="iPGM_N"/>
    <property type="match status" value="1"/>
</dbReference>
<dbReference type="EMBL" id="CP014230">
    <property type="protein sequence ID" value="AMD93729.1"/>
    <property type="molecule type" value="Genomic_DNA"/>
</dbReference>
<evidence type="ECO:0000256" key="3">
    <source>
        <dbReference type="ARBA" id="ARBA00004798"/>
    </source>
</evidence>
<protein>
    <recommendedName>
        <fullName evidence="9 10">2,3-bisphosphoglycerate-independent phosphoglycerate mutase</fullName>
        <shortName evidence="9">BPG-independent PGAM</shortName>
        <shortName evidence="9">Phosphoglyceromutase</shortName>
        <shortName evidence="9">iPGM</shortName>
        <ecNumber evidence="9 10">5.4.2.12</ecNumber>
    </recommendedName>
</protein>
<evidence type="ECO:0000256" key="5">
    <source>
        <dbReference type="ARBA" id="ARBA00022723"/>
    </source>
</evidence>
<dbReference type="HAMAP" id="MF_01038">
    <property type="entry name" value="GpmI"/>
    <property type="match status" value="1"/>
</dbReference>
<dbReference type="PANTHER" id="PTHR31637:SF0">
    <property type="entry name" value="2,3-BISPHOSPHOGLYCERATE-INDEPENDENT PHOSPHOGLYCERATE MUTASE"/>
    <property type="match status" value="1"/>
</dbReference>
<dbReference type="Pfam" id="PF01676">
    <property type="entry name" value="Metalloenzyme"/>
    <property type="match status" value="1"/>
</dbReference>
<dbReference type="SUPFAM" id="SSF53649">
    <property type="entry name" value="Alkaline phosphatase-like"/>
    <property type="match status" value="1"/>
</dbReference>
<feature type="binding site" evidence="9 13">
    <location>
        <position position="443"/>
    </location>
    <ligand>
        <name>Mn(2+)</name>
        <dbReference type="ChEBI" id="CHEBI:29035"/>
        <label>2</label>
    </ligand>
</feature>
<dbReference type="CDD" id="cd16010">
    <property type="entry name" value="iPGM"/>
    <property type="match status" value="1"/>
</dbReference>
<evidence type="ECO:0000259" key="15">
    <source>
        <dbReference type="Pfam" id="PF06415"/>
    </source>
</evidence>
<dbReference type="SUPFAM" id="SSF64158">
    <property type="entry name" value="2,3-Bisphosphoglycerate-independent phosphoglycerate mutase, substrate-binding domain"/>
    <property type="match status" value="1"/>
</dbReference>
<evidence type="ECO:0000313" key="16">
    <source>
        <dbReference type="EMBL" id="AMD93729.1"/>
    </source>
</evidence>
<dbReference type="Proteomes" id="UP000063964">
    <property type="component" value="Chromosome"/>
</dbReference>
<feature type="binding site" evidence="9 12">
    <location>
        <begin position="152"/>
        <end position="153"/>
    </location>
    <ligand>
        <name>substrate</name>
    </ligand>
</feature>
<feature type="domain" description="Metalloenzyme" evidence="14">
    <location>
        <begin position="4"/>
        <end position="496"/>
    </location>
</feature>
<feature type="binding site" evidence="9 12">
    <location>
        <position position="184"/>
    </location>
    <ligand>
        <name>substrate</name>
    </ligand>
</feature>
<dbReference type="Gene3D" id="3.40.720.10">
    <property type="entry name" value="Alkaline Phosphatase, subunit A"/>
    <property type="match status" value="1"/>
</dbReference>
<keyword evidence="5 9" id="KW-0479">Metal-binding</keyword>
<organism evidence="16 17">
    <name type="scientific">Desulfomicrobium orale DSM 12838</name>
    <dbReference type="NCBI Taxonomy" id="888061"/>
    <lineage>
        <taxon>Bacteria</taxon>
        <taxon>Pseudomonadati</taxon>
        <taxon>Thermodesulfobacteriota</taxon>
        <taxon>Desulfovibrionia</taxon>
        <taxon>Desulfovibrionales</taxon>
        <taxon>Desulfomicrobiaceae</taxon>
        <taxon>Desulfomicrobium</taxon>
    </lineage>
</organism>
<gene>
    <name evidence="9" type="primary">gpmI</name>
    <name evidence="16" type="ORF">AXF15_11900</name>
</gene>
<feature type="binding site" evidence="9 12">
    <location>
        <position position="122"/>
    </location>
    <ligand>
        <name>substrate</name>
    </ligand>
</feature>
<comment type="catalytic activity">
    <reaction evidence="1 9">
        <text>(2R)-2-phosphoglycerate = (2R)-3-phosphoglycerate</text>
        <dbReference type="Rhea" id="RHEA:15901"/>
        <dbReference type="ChEBI" id="CHEBI:58272"/>
        <dbReference type="ChEBI" id="CHEBI:58289"/>
        <dbReference type="EC" id="5.4.2.12"/>
    </reaction>
</comment>
<dbReference type="GO" id="GO:0006007">
    <property type="term" value="P:glucose catabolic process"/>
    <property type="evidence" value="ECO:0007669"/>
    <property type="project" value="InterPro"/>
</dbReference>
<dbReference type="EC" id="5.4.2.12" evidence="9 10"/>
<evidence type="ECO:0000256" key="2">
    <source>
        <dbReference type="ARBA" id="ARBA00002315"/>
    </source>
</evidence>
<dbReference type="Gene3D" id="3.40.1450.10">
    <property type="entry name" value="BPG-independent phosphoglycerate mutase, domain B"/>
    <property type="match status" value="1"/>
</dbReference>
<keyword evidence="6 9" id="KW-0324">Glycolysis</keyword>
<comment type="cofactor">
    <cofactor evidence="9">
        <name>Mn(2+)</name>
        <dbReference type="ChEBI" id="CHEBI:29035"/>
    </cofactor>
    <text evidence="9">Binds 2 manganese ions per subunit.</text>
</comment>
<feature type="binding site" evidence="9 13">
    <location>
        <position position="442"/>
    </location>
    <ligand>
        <name>Mn(2+)</name>
        <dbReference type="ChEBI" id="CHEBI:29035"/>
        <label>2</label>
    </ligand>
</feature>
<dbReference type="GO" id="GO:0004619">
    <property type="term" value="F:phosphoglycerate mutase activity"/>
    <property type="evidence" value="ECO:0007669"/>
    <property type="project" value="UniProtKB-UniRule"/>
</dbReference>
<comment type="subunit">
    <text evidence="9">Monomer.</text>
</comment>
<evidence type="ECO:0000256" key="12">
    <source>
        <dbReference type="PIRSR" id="PIRSR001492-2"/>
    </source>
</evidence>
<feature type="binding site" evidence="9 12">
    <location>
        <position position="190"/>
    </location>
    <ligand>
        <name>substrate</name>
    </ligand>
</feature>
<dbReference type="KEGG" id="doa:AXF15_11900"/>
<evidence type="ECO:0000256" key="1">
    <source>
        <dbReference type="ARBA" id="ARBA00000370"/>
    </source>
</evidence>
<accession>A0A0X8JRS3</accession>
<dbReference type="InterPro" id="IPR005995">
    <property type="entry name" value="Pgm_bpd_ind"/>
</dbReference>
<dbReference type="InterPro" id="IPR017850">
    <property type="entry name" value="Alkaline_phosphatase_core_sf"/>
</dbReference>
<proteinExistence type="inferred from homology"/>
<evidence type="ECO:0000256" key="10">
    <source>
        <dbReference type="NCBIfam" id="TIGR01307"/>
    </source>
</evidence>
<feature type="binding site" evidence="9 13">
    <location>
        <position position="11"/>
    </location>
    <ligand>
        <name>Mn(2+)</name>
        <dbReference type="ChEBI" id="CHEBI:29035"/>
        <label>2</label>
    </ligand>
</feature>
<comment type="function">
    <text evidence="2 9">Catalyzes the interconversion of 2-phosphoglycerate and 3-phosphoglycerate.</text>
</comment>
<dbReference type="UniPathway" id="UPA00109">
    <property type="reaction ID" value="UER00186"/>
</dbReference>
<dbReference type="NCBIfam" id="TIGR01307">
    <property type="entry name" value="pgm_bpd_ind"/>
    <property type="match status" value="1"/>
</dbReference>
<evidence type="ECO:0000256" key="6">
    <source>
        <dbReference type="ARBA" id="ARBA00023152"/>
    </source>
</evidence>
<comment type="pathway">
    <text evidence="3 9">Carbohydrate degradation; glycolysis; pyruvate from D-glyceraldehyde 3-phosphate: step 3/5.</text>
</comment>
<dbReference type="RefSeq" id="WP_066607813.1">
    <property type="nucleotide sequence ID" value="NZ_CP014230.1"/>
</dbReference>
<dbReference type="PIRSF" id="PIRSF001492">
    <property type="entry name" value="IPGAM"/>
    <property type="match status" value="1"/>
</dbReference>
<feature type="active site" description="Phosphoserine intermediate" evidence="9 11">
    <location>
        <position position="61"/>
    </location>
</feature>
<feature type="binding site" evidence="9 13">
    <location>
        <position position="401"/>
    </location>
    <ligand>
        <name>Mn(2+)</name>
        <dbReference type="ChEBI" id="CHEBI:29035"/>
        <label>1</label>
    </ligand>
</feature>
<dbReference type="STRING" id="888061.AXF15_11900"/>
<evidence type="ECO:0000256" key="7">
    <source>
        <dbReference type="ARBA" id="ARBA00023211"/>
    </source>
</evidence>
<comment type="similarity">
    <text evidence="4 9">Belongs to the BPG-independent phosphoglycerate mutase family.</text>
</comment>
<evidence type="ECO:0000256" key="9">
    <source>
        <dbReference type="HAMAP-Rule" id="MF_01038"/>
    </source>
</evidence>
<dbReference type="InterPro" id="IPR006124">
    <property type="entry name" value="Metalloenzyme"/>
</dbReference>
<keyword evidence="7 9" id="KW-0464">Manganese</keyword>
<evidence type="ECO:0000259" key="14">
    <source>
        <dbReference type="Pfam" id="PF01676"/>
    </source>
</evidence>
<dbReference type="AlphaFoldDB" id="A0A0X8JRS3"/>
<keyword evidence="8 9" id="KW-0413">Isomerase</keyword>
<evidence type="ECO:0000256" key="13">
    <source>
        <dbReference type="PIRSR" id="PIRSR001492-3"/>
    </source>
</evidence>
<evidence type="ECO:0000256" key="8">
    <source>
        <dbReference type="ARBA" id="ARBA00023235"/>
    </source>
</evidence>
<dbReference type="InterPro" id="IPR036646">
    <property type="entry name" value="PGAM_B_sf"/>
</dbReference>
<reference evidence="17" key="1">
    <citation type="submission" date="2016-02" db="EMBL/GenBank/DDBJ databases">
        <authorList>
            <person name="Holder M.E."/>
            <person name="Ajami N.J."/>
            <person name="Petrosino J.F."/>
        </authorList>
    </citation>
    <scope>NUCLEOTIDE SEQUENCE [LARGE SCALE GENOMIC DNA]</scope>
    <source>
        <strain evidence="17">DSM 12838</strain>
    </source>
</reference>
<evidence type="ECO:0000313" key="17">
    <source>
        <dbReference type="Proteomes" id="UP000063964"/>
    </source>
</evidence>
<dbReference type="PANTHER" id="PTHR31637">
    <property type="entry name" value="2,3-BISPHOSPHOGLYCERATE-INDEPENDENT PHOSPHOGLYCERATE MUTASE"/>
    <property type="match status" value="1"/>
</dbReference>
<feature type="binding site" evidence="9 12">
    <location>
        <position position="333"/>
    </location>
    <ligand>
        <name>substrate</name>
    </ligand>
</feature>
<dbReference type="FunFam" id="3.40.1450.10:FF:000002">
    <property type="entry name" value="2,3-bisphosphoglycerate-independent phosphoglycerate mutase"/>
    <property type="match status" value="1"/>
</dbReference>
<dbReference type="GO" id="GO:0005737">
    <property type="term" value="C:cytoplasm"/>
    <property type="evidence" value="ECO:0007669"/>
    <property type="project" value="InterPro"/>
</dbReference>
<feature type="domain" description="BPG-independent PGAM N-terminal" evidence="15">
    <location>
        <begin position="81"/>
        <end position="296"/>
    </location>
</feature>
<feature type="binding site" evidence="9 13">
    <location>
        <position position="61"/>
    </location>
    <ligand>
        <name>Mn(2+)</name>
        <dbReference type="ChEBI" id="CHEBI:29035"/>
        <label>2</label>
    </ligand>
</feature>
<feature type="binding site" evidence="9 12">
    <location>
        <begin position="259"/>
        <end position="262"/>
    </location>
    <ligand>
        <name>substrate</name>
    </ligand>
</feature>
<dbReference type="GO" id="GO:0006096">
    <property type="term" value="P:glycolytic process"/>
    <property type="evidence" value="ECO:0007669"/>
    <property type="project" value="UniProtKB-UniRule"/>
</dbReference>
<name>A0A0X8JRS3_9BACT</name>